<reference evidence="4" key="3">
    <citation type="submission" date="2025-08" db="UniProtKB">
        <authorList>
            <consortium name="RefSeq"/>
        </authorList>
    </citation>
    <scope>IDENTIFICATION</scope>
    <source>
        <tissue evidence="4">Whole organism</tissue>
    </source>
</reference>
<dbReference type="GeneID" id="108614137"/>
<feature type="chain" id="PRO_5047240116" evidence="1">
    <location>
        <begin position="20"/>
        <end position="213"/>
    </location>
</feature>
<name>A0ABM1P8T0_DROAR</name>
<evidence type="ECO:0000259" key="2">
    <source>
        <dbReference type="Pfam" id="PF05267"/>
    </source>
</evidence>
<reference evidence="3" key="2">
    <citation type="journal article" date="2016" name="G3 (Bethesda)">
        <title>Genome Evolution in Three Species of Cactophilic Drosophila.</title>
        <authorList>
            <person name="Sanchez-Flores A."/>
            <person name="Penazola F."/>
            <person name="Carpinteyro-Ponce J."/>
            <person name="Nazario-Yepiz N."/>
            <person name="Abreu-Goodger C."/>
            <person name="Machado C.A."/>
            <person name="Markow T.A."/>
        </authorList>
    </citation>
    <scope>NUCLEOTIDE SEQUENCE [LARGE SCALE GENOMIC DNA]</scope>
</reference>
<dbReference type="RefSeq" id="XP_017863616.1">
    <property type="nucleotide sequence ID" value="XM_018008127.1"/>
</dbReference>
<evidence type="ECO:0000313" key="4">
    <source>
        <dbReference type="RefSeq" id="XP_017863616.1"/>
    </source>
</evidence>
<keyword evidence="3" id="KW-1185">Reference proteome</keyword>
<feature type="domain" description="Protein TsetseEP" evidence="2">
    <location>
        <begin position="45"/>
        <end position="163"/>
    </location>
</feature>
<feature type="signal peptide" evidence="1">
    <location>
        <begin position="1"/>
        <end position="19"/>
    </location>
</feature>
<sequence length="213" mass="23500">MSSTGSLVVLFGLAVMAAARLQIPKIQSLQHQAEVLSVQNPSNGPACFSFYRPMLDSIAEQYEAQYNLCNSQYEDQAVIEYAKWQQPREQLTSRGRNSCGRIDNCASIVSAVQAFECYAEVGSDESKTMYGISANATEMLTDMEALYQKLISAKDICINNAERTYVEFTATTYEALNDCLSGKIILTSTPKYDITTTPDPDPTGITDEGYTFP</sequence>
<protein>
    <submittedName>
        <fullName evidence="4">Uncharacterized protein LOC108614137</fullName>
    </submittedName>
</protein>
<proteinExistence type="predicted"/>
<dbReference type="InterPro" id="IPR007931">
    <property type="entry name" value="TsetseEP"/>
</dbReference>
<dbReference type="Proteomes" id="UP000694904">
    <property type="component" value="Chromosome 2"/>
</dbReference>
<organism evidence="3 4">
    <name type="scientific">Drosophila arizonae</name>
    <name type="common">Fruit fly</name>
    <dbReference type="NCBI Taxonomy" id="7263"/>
    <lineage>
        <taxon>Eukaryota</taxon>
        <taxon>Metazoa</taxon>
        <taxon>Ecdysozoa</taxon>
        <taxon>Arthropoda</taxon>
        <taxon>Hexapoda</taxon>
        <taxon>Insecta</taxon>
        <taxon>Pterygota</taxon>
        <taxon>Neoptera</taxon>
        <taxon>Endopterygota</taxon>
        <taxon>Diptera</taxon>
        <taxon>Brachycera</taxon>
        <taxon>Muscomorpha</taxon>
        <taxon>Ephydroidea</taxon>
        <taxon>Drosophilidae</taxon>
        <taxon>Drosophila</taxon>
    </lineage>
</organism>
<accession>A0ABM1P8T0</accession>
<evidence type="ECO:0000313" key="3">
    <source>
        <dbReference type="Proteomes" id="UP000694904"/>
    </source>
</evidence>
<keyword evidence="1" id="KW-0732">Signal</keyword>
<gene>
    <name evidence="4" type="primary">LOC108614137</name>
</gene>
<evidence type="ECO:0000256" key="1">
    <source>
        <dbReference type="SAM" id="SignalP"/>
    </source>
</evidence>
<dbReference type="Pfam" id="PF05267">
    <property type="entry name" value="DUF725"/>
    <property type="match status" value="1"/>
</dbReference>
<reference evidence="3" key="1">
    <citation type="journal article" date="1997" name="Nucleic Acids Res.">
        <title>tRNAscan-SE: a program for improved detection of transfer RNA genes in genomic sequence.</title>
        <authorList>
            <person name="Lowe T.M."/>
            <person name="Eddy S.R."/>
        </authorList>
    </citation>
    <scope>NUCLEOTIDE SEQUENCE [LARGE SCALE GENOMIC DNA]</scope>
</reference>